<dbReference type="GO" id="GO:0005783">
    <property type="term" value="C:endoplasmic reticulum"/>
    <property type="evidence" value="ECO:0007669"/>
    <property type="project" value="TreeGrafter"/>
</dbReference>
<evidence type="ECO:0000256" key="2">
    <source>
        <dbReference type="ARBA" id="ARBA00022679"/>
    </source>
</evidence>
<comment type="domain">
    <text evidence="11">The DHHC domain is required for palmitoyltransferase activity.</text>
</comment>
<evidence type="ECO:0000256" key="7">
    <source>
        <dbReference type="ARBA" id="ARBA00023288"/>
    </source>
</evidence>
<comment type="catalytic activity">
    <reaction evidence="10 11">
        <text>L-cysteinyl-[protein] + hexadecanoyl-CoA = S-hexadecanoyl-L-cysteinyl-[protein] + CoA</text>
        <dbReference type="Rhea" id="RHEA:36683"/>
        <dbReference type="Rhea" id="RHEA-COMP:10131"/>
        <dbReference type="Rhea" id="RHEA-COMP:11032"/>
        <dbReference type="ChEBI" id="CHEBI:29950"/>
        <dbReference type="ChEBI" id="CHEBI:57287"/>
        <dbReference type="ChEBI" id="CHEBI:57379"/>
        <dbReference type="ChEBI" id="CHEBI:74151"/>
        <dbReference type="EC" id="2.3.1.225"/>
    </reaction>
</comment>
<evidence type="ECO:0000256" key="5">
    <source>
        <dbReference type="ARBA" id="ARBA00023136"/>
    </source>
</evidence>
<dbReference type="PANTHER" id="PTHR22883">
    <property type="entry name" value="ZINC FINGER DHHC DOMAIN CONTAINING PROTEIN"/>
    <property type="match status" value="1"/>
</dbReference>
<evidence type="ECO:0000256" key="1">
    <source>
        <dbReference type="ARBA" id="ARBA00004141"/>
    </source>
</evidence>
<comment type="caution">
    <text evidence="14">The sequence shown here is derived from an EMBL/GenBank/DDBJ whole genome shotgun (WGS) entry which is preliminary data.</text>
</comment>
<evidence type="ECO:0000256" key="9">
    <source>
        <dbReference type="ARBA" id="ARBA00038298"/>
    </source>
</evidence>
<comment type="similarity">
    <text evidence="9">Belongs to the DHHC palmitoyltransferase family. PFA5 subfamily.</text>
</comment>
<keyword evidence="15" id="KW-1185">Reference proteome</keyword>
<dbReference type="InterPro" id="IPR039859">
    <property type="entry name" value="PFA4/ZDH16/20/ERF2-like"/>
</dbReference>
<dbReference type="GO" id="GO:0016020">
    <property type="term" value="C:membrane"/>
    <property type="evidence" value="ECO:0007669"/>
    <property type="project" value="UniProtKB-SubCell"/>
</dbReference>
<dbReference type="GO" id="GO:0005794">
    <property type="term" value="C:Golgi apparatus"/>
    <property type="evidence" value="ECO:0007669"/>
    <property type="project" value="TreeGrafter"/>
</dbReference>
<evidence type="ECO:0000256" key="6">
    <source>
        <dbReference type="ARBA" id="ARBA00023139"/>
    </source>
</evidence>
<dbReference type="EC" id="2.3.1.225" evidence="11"/>
<keyword evidence="7" id="KW-0449">Lipoprotein</keyword>
<evidence type="ECO:0000256" key="3">
    <source>
        <dbReference type="ARBA" id="ARBA00022692"/>
    </source>
</evidence>
<reference evidence="14 15" key="1">
    <citation type="journal article" date="2016" name="Genome Biol. Evol.">
        <title>Draft genome sequence of an aflatoxigenic Aspergillus species, A. bombycis.</title>
        <authorList>
            <person name="Moore G.G."/>
            <person name="Mack B.M."/>
            <person name="Beltz S.B."/>
            <person name="Gilbert M.K."/>
        </authorList>
    </citation>
    <scope>NUCLEOTIDE SEQUENCE [LARGE SCALE GENOMIC DNA]</scope>
    <source>
        <strain evidence="15">NRRL 26010</strain>
    </source>
</reference>
<keyword evidence="8 11" id="KW-0012">Acyltransferase</keyword>
<dbReference type="EMBL" id="LYCR01000032">
    <property type="protein sequence ID" value="OGM46438.1"/>
    <property type="molecule type" value="Genomic_DNA"/>
</dbReference>
<keyword evidence="2 11" id="KW-0808">Transferase</keyword>
<dbReference type="RefSeq" id="XP_022390155.1">
    <property type="nucleotide sequence ID" value="XM_022531965.1"/>
</dbReference>
<gene>
    <name evidence="14" type="ORF">ABOM_004836</name>
</gene>
<dbReference type="GO" id="GO:0006612">
    <property type="term" value="P:protein targeting to membrane"/>
    <property type="evidence" value="ECO:0007669"/>
    <property type="project" value="TreeGrafter"/>
</dbReference>
<evidence type="ECO:0000256" key="10">
    <source>
        <dbReference type="ARBA" id="ARBA00048048"/>
    </source>
</evidence>
<dbReference type="GO" id="GO:0019706">
    <property type="term" value="F:protein-cysteine S-palmitoyltransferase activity"/>
    <property type="evidence" value="ECO:0007669"/>
    <property type="project" value="UniProtKB-EC"/>
</dbReference>
<dbReference type="OrthoDB" id="331948at2759"/>
<evidence type="ECO:0000313" key="15">
    <source>
        <dbReference type="Proteomes" id="UP000179179"/>
    </source>
</evidence>
<dbReference type="PROSITE" id="PS50216">
    <property type="entry name" value="DHHC"/>
    <property type="match status" value="1"/>
</dbReference>
<keyword evidence="5 11" id="KW-0472">Membrane</keyword>
<keyword evidence="6" id="KW-0564">Palmitate</keyword>
<dbReference type="Proteomes" id="UP000179179">
    <property type="component" value="Unassembled WGS sequence"/>
</dbReference>
<organism evidence="14 15">
    <name type="scientific">Aspergillus bombycis</name>
    <dbReference type="NCBI Taxonomy" id="109264"/>
    <lineage>
        <taxon>Eukaryota</taxon>
        <taxon>Fungi</taxon>
        <taxon>Dikarya</taxon>
        <taxon>Ascomycota</taxon>
        <taxon>Pezizomycotina</taxon>
        <taxon>Eurotiomycetes</taxon>
        <taxon>Eurotiomycetidae</taxon>
        <taxon>Eurotiales</taxon>
        <taxon>Aspergillaceae</taxon>
        <taxon>Aspergillus</taxon>
    </lineage>
</organism>
<keyword evidence="3 11" id="KW-0812">Transmembrane</keyword>
<dbReference type="STRING" id="109264.A0A1F8A561"/>
<dbReference type="InterPro" id="IPR001594">
    <property type="entry name" value="Palmitoyltrfase_DHHC"/>
</dbReference>
<dbReference type="Pfam" id="PF01529">
    <property type="entry name" value="DHHC"/>
    <property type="match status" value="1"/>
</dbReference>
<evidence type="ECO:0000256" key="4">
    <source>
        <dbReference type="ARBA" id="ARBA00022989"/>
    </source>
</evidence>
<accession>A0A1F8A561</accession>
<feature type="region of interest" description="Disordered" evidence="12">
    <location>
        <begin position="220"/>
        <end position="248"/>
    </location>
</feature>
<keyword evidence="4 11" id="KW-1133">Transmembrane helix</keyword>
<feature type="transmembrane region" description="Helical" evidence="11">
    <location>
        <begin position="20"/>
        <end position="43"/>
    </location>
</feature>
<sequence>MDHFCPWVGGVVSETSFKFFIQFVFYTFIFCTFTLIVCAIFTAELRRETGDVNPHWAVGIGLSCLFGIFTLGMTLSSVQLAMYNLTTIENLNRRSAVWTLAIRVPKHMLSKLDPESRWAPTFRTITYPLPPIPPSAEATSEHQQSPPTGEQHVFAILQTLPGENPFDLGTSFQNLQQVLGYSILDWLLPLRQSPCADHSSLESTFALGPVVRRLKAEVGLEDPVVADGKPTDRSSKRKRGRSRAEQHS</sequence>
<dbReference type="PANTHER" id="PTHR22883:SF23">
    <property type="entry name" value="PALMITOYLTRANSFERASE ZDHHC6"/>
    <property type="match status" value="1"/>
</dbReference>
<name>A0A1F8A561_9EURO</name>
<evidence type="ECO:0000256" key="12">
    <source>
        <dbReference type="SAM" id="MobiDB-lite"/>
    </source>
</evidence>
<dbReference type="GeneID" id="34448226"/>
<evidence type="ECO:0000259" key="13">
    <source>
        <dbReference type="Pfam" id="PF01529"/>
    </source>
</evidence>
<proteinExistence type="inferred from homology"/>
<evidence type="ECO:0000313" key="14">
    <source>
        <dbReference type="EMBL" id="OGM46438.1"/>
    </source>
</evidence>
<evidence type="ECO:0000256" key="11">
    <source>
        <dbReference type="RuleBase" id="RU079119"/>
    </source>
</evidence>
<comment type="subcellular location">
    <subcellularLocation>
        <location evidence="1">Membrane</location>
        <topology evidence="1">Multi-pass membrane protein</topology>
    </subcellularLocation>
</comment>
<dbReference type="AlphaFoldDB" id="A0A1F8A561"/>
<evidence type="ECO:0000256" key="8">
    <source>
        <dbReference type="ARBA" id="ARBA00023315"/>
    </source>
</evidence>
<feature type="domain" description="Palmitoyltransferase DHHC" evidence="13">
    <location>
        <begin position="1"/>
        <end position="93"/>
    </location>
</feature>
<feature type="transmembrane region" description="Helical" evidence="11">
    <location>
        <begin position="55"/>
        <end position="75"/>
    </location>
</feature>
<protein>
    <recommendedName>
        <fullName evidence="11">Palmitoyltransferase</fullName>
        <ecNumber evidence="11">2.3.1.225</ecNumber>
    </recommendedName>
</protein>